<dbReference type="EMBL" id="JAYFSI010000014">
    <property type="protein sequence ID" value="MEA5366056.1"/>
    <property type="molecule type" value="Genomic_DNA"/>
</dbReference>
<feature type="region of interest" description="Disordered" evidence="1">
    <location>
        <begin position="84"/>
        <end position="118"/>
    </location>
</feature>
<dbReference type="Pfam" id="PF19474">
    <property type="entry name" value="DUF6011"/>
    <property type="match status" value="1"/>
</dbReference>
<gene>
    <name evidence="2" type="ORF">VA596_41470</name>
</gene>
<reference evidence="2 3" key="1">
    <citation type="submission" date="2023-12" db="EMBL/GenBank/DDBJ databases">
        <title>Amycolatopsis sp. V23-08.</title>
        <authorList>
            <person name="Somphong A."/>
        </authorList>
    </citation>
    <scope>NUCLEOTIDE SEQUENCE [LARGE SCALE GENOMIC DNA]</scope>
    <source>
        <strain evidence="2 3">V23-08</strain>
    </source>
</reference>
<evidence type="ECO:0000256" key="1">
    <source>
        <dbReference type="SAM" id="MobiDB-lite"/>
    </source>
</evidence>
<feature type="compositionally biased region" description="Basic and acidic residues" evidence="1">
    <location>
        <begin position="103"/>
        <end position="112"/>
    </location>
</feature>
<sequence length="178" mass="19744">MSTRCQRTQCGRKLTDPASQERGYGPVCYRKVHGHGPRLVPITRPPRYTPGVAVPLFELDGAPATNVRPSRDTRRNTRQAEAIRRGYHPLGVALRTNLPLHPDAPRGDDRKTPGPRCGSCTHRVVPLREVSGTYPKCNYGGDWRHATGGPGTDCRAWWPACHHHEPKTDSTTTEGTPR</sequence>
<proteinExistence type="predicted"/>
<comment type="caution">
    <text evidence="2">The sequence shown here is derived from an EMBL/GenBank/DDBJ whole genome shotgun (WGS) entry which is preliminary data.</text>
</comment>
<dbReference type="InterPro" id="IPR046053">
    <property type="entry name" value="DUF6011"/>
</dbReference>
<organism evidence="2 3">
    <name type="scientific">Amycolatopsis heterodermiae</name>
    <dbReference type="NCBI Taxonomy" id="3110235"/>
    <lineage>
        <taxon>Bacteria</taxon>
        <taxon>Bacillati</taxon>
        <taxon>Actinomycetota</taxon>
        <taxon>Actinomycetes</taxon>
        <taxon>Pseudonocardiales</taxon>
        <taxon>Pseudonocardiaceae</taxon>
        <taxon>Amycolatopsis</taxon>
    </lineage>
</organism>
<protein>
    <submittedName>
        <fullName evidence="2">DUF6011 domain-containing protein</fullName>
    </submittedName>
</protein>
<name>A0ABU5RIF3_9PSEU</name>
<feature type="region of interest" description="Disordered" evidence="1">
    <location>
        <begin position="1"/>
        <end position="23"/>
    </location>
</feature>
<evidence type="ECO:0000313" key="3">
    <source>
        <dbReference type="Proteomes" id="UP001304298"/>
    </source>
</evidence>
<dbReference type="Proteomes" id="UP001304298">
    <property type="component" value="Unassembled WGS sequence"/>
</dbReference>
<evidence type="ECO:0000313" key="2">
    <source>
        <dbReference type="EMBL" id="MEA5366056.1"/>
    </source>
</evidence>
<dbReference type="RefSeq" id="WP_323335034.1">
    <property type="nucleotide sequence ID" value="NZ_JAYFSI010000014.1"/>
</dbReference>
<keyword evidence="3" id="KW-1185">Reference proteome</keyword>
<accession>A0ABU5RIF3</accession>